<organism evidence="2 3">
    <name type="scientific">Methanosarcina siciliae T4/M</name>
    <dbReference type="NCBI Taxonomy" id="1434120"/>
    <lineage>
        <taxon>Archaea</taxon>
        <taxon>Methanobacteriati</taxon>
        <taxon>Methanobacteriota</taxon>
        <taxon>Stenosarchaea group</taxon>
        <taxon>Methanomicrobia</taxon>
        <taxon>Methanosarcinales</taxon>
        <taxon>Methanosarcinaceae</taxon>
        <taxon>Methanosarcina</taxon>
    </lineage>
</organism>
<dbReference type="EMBL" id="CP009506">
    <property type="protein sequence ID" value="AKB27071.1"/>
    <property type="molecule type" value="Genomic_DNA"/>
</dbReference>
<dbReference type="SUPFAM" id="SSF47240">
    <property type="entry name" value="Ferritin-like"/>
    <property type="match status" value="1"/>
</dbReference>
<dbReference type="Proteomes" id="UP000033111">
    <property type="component" value="Chromosome"/>
</dbReference>
<gene>
    <name evidence="2" type="ORF">MSSIT_0352</name>
</gene>
<evidence type="ECO:0000259" key="1">
    <source>
        <dbReference type="Pfam" id="PF09968"/>
    </source>
</evidence>
<evidence type="ECO:0000313" key="2">
    <source>
        <dbReference type="EMBL" id="AKB27071.1"/>
    </source>
</evidence>
<protein>
    <recommendedName>
        <fullName evidence="1">DUF2202 domain-containing protein</fullName>
    </recommendedName>
</protein>
<dbReference type="PATRIC" id="fig|1434120.4.peg.442"/>
<dbReference type="InterPro" id="IPR012347">
    <property type="entry name" value="Ferritin-like"/>
</dbReference>
<dbReference type="InterPro" id="IPR019243">
    <property type="entry name" value="DUF2202"/>
</dbReference>
<dbReference type="RefSeq" id="WP_052727151.1">
    <property type="nucleotide sequence ID" value="NZ_CP009506.1"/>
</dbReference>
<evidence type="ECO:0000313" key="3">
    <source>
        <dbReference type="Proteomes" id="UP000033111"/>
    </source>
</evidence>
<dbReference type="GeneID" id="24859109"/>
<reference evidence="2 3" key="1">
    <citation type="submission" date="2014-07" db="EMBL/GenBank/DDBJ databases">
        <title>Methanogenic archaea and the global carbon cycle.</title>
        <authorList>
            <person name="Henriksen J.R."/>
            <person name="Luke J."/>
            <person name="Reinhart S."/>
            <person name="Benedict M.N."/>
            <person name="Youngblut N.D."/>
            <person name="Metcalf M.E."/>
            <person name="Whitaker R.J."/>
            <person name="Metcalf W.W."/>
        </authorList>
    </citation>
    <scope>NUCLEOTIDE SEQUENCE [LARGE SCALE GENOMIC DNA]</scope>
    <source>
        <strain evidence="2 3">T4/M</strain>
    </source>
</reference>
<dbReference type="CDD" id="cd01048">
    <property type="entry name" value="Ferritin_like_AB2"/>
    <property type="match status" value="1"/>
</dbReference>
<keyword evidence="3" id="KW-1185">Reference proteome</keyword>
<dbReference type="AlphaFoldDB" id="A0A0E3L7N3"/>
<dbReference type="InterPro" id="IPR009078">
    <property type="entry name" value="Ferritin-like_SF"/>
</dbReference>
<sequence>MINYLGVIQIRENISSLTFFVLLLITTVVGISGCQENGTNSESTDTSGVTLQDAVLNDTEINSLIYMREEEKLARDVYLYLYDKWNIPIFRNIAASEQEHTDAVKYLLTQYGVQDPAATTSEGEFTNPELQELYNQLTQQGSVSREEALKVGVIIEEKDIRDLEADLANTTNSDIRTVYGNLLRGSNNHLSAFNTQLGK</sequence>
<dbReference type="KEGG" id="msw:MSSIT_0352"/>
<proteinExistence type="predicted"/>
<dbReference type="OrthoDB" id="117100at2157"/>
<name>A0A0E3L7N3_9EURY</name>
<dbReference type="Gene3D" id="1.20.1260.10">
    <property type="match status" value="1"/>
</dbReference>
<feature type="domain" description="DUF2202" evidence="1">
    <location>
        <begin position="60"/>
        <end position="197"/>
    </location>
</feature>
<dbReference type="Pfam" id="PF09968">
    <property type="entry name" value="DUF2202"/>
    <property type="match status" value="1"/>
</dbReference>
<accession>A0A0E3L7N3</accession>
<dbReference type="HOGENOM" id="CLU_051317_2_0_2"/>